<dbReference type="Gene3D" id="3.40.50.150">
    <property type="entry name" value="Vaccinia Virus protein VP39"/>
    <property type="match status" value="1"/>
</dbReference>
<dbReference type="CDD" id="cd02440">
    <property type="entry name" value="AdoMet_MTases"/>
    <property type="match status" value="1"/>
</dbReference>
<accession>A0ABD5U5E5</accession>
<dbReference type="GO" id="GO:0061542">
    <property type="term" value="F:3-demethylubiquinol 3-O-methyltransferase activity"/>
    <property type="evidence" value="ECO:0007669"/>
    <property type="project" value="UniProtKB-EC"/>
</dbReference>
<reference evidence="2 3" key="1">
    <citation type="journal article" date="2019" name="Int. J. Syst. Evol. Microbiol.">
        <title>The Global Catalogue of Microorganisms (GCM) 10K type strain sequencing project: providing services to taxonomists for standard genome sequencing and annotation.</title>
        <authorList>
            <consortium name="The Broad Institute Genomics Platform"/>
            <consortium name="The Broad Institute Genome Sequencing Center for Infectious Disease"/>
            <person name="Wu L."/>
            <person name="Ma J."/>
        </authorList>
    </citation>
    <scope>NUCLEOTIDE SEQUENCE [LARGE SCALE GENOMIC DNA]</scope>
    <source>
        <strain evidence="2 3">PSRA2</strain>
    </source>
</reference>
<evidence type="ECO:0000313" key="3">
    <source>
        <dbReference type="Proteomes" id="UP001596406"/>
    </source>
</evidence>
<dbReference type="EMBL" id="JBHSXM010000001">
    <property type="protein sequence ID" value="MFC6835770.1"/>
    <property type="molecule type" value="Genomic_DNA"/>
</dbReference>
<evidence type="ECO:0000313" key="2">
    <source>
        <dbReference type="EMBL" id="MFC6835770.1"/>
    </source>
</evidence>
<dbReference type="Pfam" id="PF13649">
    <property type="entry name" value="Methyltransf_25"/>
    <property type="match status" value="1"/>
</dbReference>
<dbReference type="AlphaFoldDB" id="A0ABD5U5E5"/>
<dbReference type="EC" id="2.1.1.64" evidence="2"/>
<protein>
    <submittedName>
        <fullName evidence="2">Class I SAM-dependent methyltransferase</fullName>
        <ecNumber evidence="2">2.1.1.222</ecNumber>
        <ecNumber evidence="2">2.1.1.64</ecNumber>
    </submittedName>
</protein>
<organism evidence="2 3">
    <name type="scientific">Halomarina ordinaria</name>
    <dbReference type="NCBI Taxonomy" id="3033939"/>
    <lineage>
        <taxon>Archaea</taxon>
        <taxon>Methanobacteriati</taxon>
        <taxon>Methanobacteriota</taxon>
        <taxon>Stenosarchaea group</taxon>
        <taxon>Halobacteria</taxon>
        <taxon>Halobacteriales</taxon>
        <taxon>Natronomonadaceae</taxon>
        <taxon>Halomarina</taxon>
    </lineage>
</organism>
<keyword evidence="3" id="KW-1185">Reference proteome</keyword>
<keyword evidence="2" id="KW-0808">Transferase</keyword>
<dbReference type="RefSeq" id="WP_304447466.1">
    <property type="nucleotide sequence ID" value="NZ_JARRAH010000001.1"/>
</dbReference>
<feature type="domain" description="Methyltransferase" evidence="1">
    <location>
        <begin position="56"/>
        <end position="151"/>
    </location>
</feature>
<evidence type="ECO:0000259" key="1">
    <source>
        <dbReference type="Pfam" id="PF13649"/>
    </source>
</evidence>
<proteinExistence type="predicted"/>
<name>A0ABD5U5E5_9EURY</name>
<dbReference type="InterPro" id="IPR029063">
    <property type="entry name" value="SAM-dependent_MTases_sf"/>
</dbReference>
<dbReference type="InterPro" id="IPR041698">
    <property type="entry name" value="Methyltransf_25"/>
</dbReference>
<gene>
    <name evidence="2" type="ORF">ACFQHK_04525</name>
</gene>
<keyword evidence="2" id="KW-0489">Methyltransferase</keyword>
<dbReference type="GO" id="GO:0102208">
    <property type="term" value="F:2-polyprenyl-6-hydroxyphenol methylase activity"/>
    <property type="evidence" value="ECO:0007669"/>
    <property type="project" value="UniProtKB-EC"/>
</dbReference>
<dbReference type="GO" id="GO:0032259">
    <property type="term" value="P:methylation"/>
    <property type="evidence" value="ECO:0007669"/>
    <property type="project" value="UniProtKB-KW"/>
</dbReference>
<dbReference type="Proteomes" id="UP001596406">
    <property type="component" value="Unassembled WGS sequence"/>
</dbReference>
<dbReference type="EC" id="2.1.1.222" evidence="2"/>
<dbReference type="SUPFAM" id="SSF53335">
    <property type="entry name" value="S-adenosyl-L-methionine-dependent methyltransferases"/>
    <property type="match status" value="1"/>
</dbReference>
<sequence length="272" mass="30534">MDDRLADNRAHWEELAALHPDTAFYDVESFLDGESTLRPLEREELGGRVGEGTRLLHLQCHFGLDTLSWARHGADVTGADFSETAVETARDLARETGLAERARFVEGDLYDLPAVLDEAFDVVFTSYGVLNWLPDIEAWADVVGHFLTSGGTFYVAEIHPFSHVLMDLDLVEGRPVPDWSYFGGDPRTYDEDGTYADREAELDDTVTHEWAHGLGEVVTALVDAGLDVEFVREHPFACFEQFPGMEHDEDGYWWLPEAPEDVPLTFSLRARG</sequence>
<comment type="caution">
    <text evidence="2">The sequence shown here is derived from an EMBL/GenBank/DDBJ whole genome shotgun (WGS) entry which is preliminary data.</text>
</comment>